<accession>A0AAW5LWW7</accession>
<reference evidence="2" key="1">
    <citation type="submission" date="2022-07" db="EMBL/GenBank/DDBJ databases">
        <title>Enhanced cultured diversity of the mouse gut microbiota enables custom-made synthetic communities.</title>
        <authorList>
            <person name="Afrizal A."/>
        </authorList>
    </citation>
    <scope>NUCLEOTIDE SEQUENCE</scope>
    <source>
        <strain evidence="2">DSM 100219</strain>
    </source>
</reference>
<sequence>MNPDITVIVPIYNVEKYIRKCLDSLKRQTYKNFEVWAIDDGSPDNSKKIVQEYADKDPRFKSILKENGGYGSVLEYGIKNTKTKYFLVCDPDDWLTDDALEKLHNFAENSNLDVTVGDKYNIYSEDNKKVYIPSFKKELNVKPRVAYDTAEKKDRFIFSEVSPHAKLFKTSIAKNIDFPHKISYTDTILYVLSIANAKRVGYLDEALAYYLIDRPGNTMTAKTEAKIRDTIKIWHSIYNQLINGFELNQIETYIYFLYYEMKIILITESQLPSMSKYHTEILKIMRIMQRYNKILAKYVNNKVVPYNTNSMTGRLIFKGFMNKATYKWVERLYVKLERKREA</sequence>
<dbReference type="AlphaFoldDB" id="A0AAW5LWW7"/>
<dbReference type="SUPFAM" id="SSF53448">
    <property type="entry name" value="Nucleotide-diphospho-sugar transferases"/>
    <property type="match status" value="1"/>
</dbReference>
<dbReference type="Proteomes" id="UP001206357">
    <property type="component" value="Unassembled WGS sequence"/>
</dbReference>
<organism evidence="2 3">
    <name type="scientific">Lactobacillus johnsonii</name>
    <dbReference type="NCBI Taxonomy" id="33959"/>
    <lineage>
        <taxon>Bacteria</taxon>
        <taxon>Bacillati</taxon>
        <taxon>Bacillota</taxon>
        <taxon>Bacilli</taxon>
        <taxon>Lactobacillales</taxon>
        <taxon>Lactobacillaceae</taxon>
        <taxon>Lactobacillus</taxon>
    </lineage>
</organism>
<comment type="caution">
    <text evidence="2">The sequence shown here is derived from an EMBL/GenBank/DDBJ whole genome shotgun (WGS) entry which is preliminary data.</text>
</comment>
<dbReference type="RefSeq" id="WP_146283106.1">
    <property type="nucleotide sequence ID" value="NZ_JANKAU010000001.1"/>
</dbReference>
<feature type="domain" description="Glycosyltransferase 2-like" evidence="1">
    <location>
        <begin position="6"/>
        <end position="175"/>
    </location>
</feature>
<dbReference type="Pfam" id="PF00535">
    <property type="entry name" value="Glycos_transf_2"/>
    <property type="match status" value="1"/>
</dbReference>
<protein>
    <submittedName>
        <fullName evidence="2">Glycosyltransferase</fullName>
    </submittedName>
</protein>
<dbReference type="InterPro" id="IPR029044">
    <property type="entry name" value="Nucleotide-diphossugar_trans"/>
</dbReference>
<dbReference type="InterPro" id="IPR001173">
    <property type="entry name" value="Glyco_trans_2-like"/>
</dbReference>
<evidence type="ECO:0000313" key="2">
    <source>
        <dbReference type="EMBL" id="MCR1913984.1"/>
    </source>
</evidence>
<dbReference type="EMBL" id="JANKAU010000001">
    <property type="protein sequence ID" value="MCR1913984.1"/>
    <property type="molecule type" value="Genomic_DNA"/>
</dbReference>
<dbReference type="GO" id="GO:0016758">
    <property type="term" value="F:hexosyltransferase activity"/>
    <property type="evidence" value="ECO:0007669"/>
    <property type="project" value="UniProtKB-ARBA"/>
</dbReference>
<gene>
    <name evidence="2" type="ORF">NSA17_00910</name>
</gene>
<dbReference type="PANTHER" id="PTHR22916">
    <property type="entry name" value="GLYCOSYLTRANSFERASE"/>
    <property type="match status" value="1"/>
</dbReference>
<proteinExistence type="predicted"/>
<dbReference type="PANTHER" id="PTHR22916:SF3">
    <property type="entry name" value="UDP-GLCNAC:BETAGAL BETA-1,3-N-ACETYLGLUCOSAMINYLTRANSFERASE-LIKE PROTEIN 1"/>
    <property type="match status" value="1"/>
</dbReference>
<dbReference type="CDD" id="cd00761">
    <property type="entry name" value="Glyco_tranf_GTA_type"/>
    <property type="match status" value="1"/>
</dbReference>
<evidence type="ECO:0000259" key="1">
    <source>
        <dbReference type="Pfam" id="PF00535"/>
    </source>
</evidence>
<name>A0AAW5LWW7_LACJH</name>
<evidence type="ECO:0000313" key="3">
    <source>
        <dbReference type="Proteomes" id="UP001206357"/>
    </source>
</evidence>
<dbReference type="Gene3D" id="3.90.550.10">
    <property type="entry name" value="Spore Coat Polysaccharide Biosynthesis Protein SpsA, Chain A"/>
    <property type="match status" value="1"/>
</dbReference>